<keyword evidence="1" id="KW-1133">Transmembrane helix</keyword>
<reference evidence="2 3" key="1">
    <citation type="submission" date="2018-05" db="EMBL/GenBank/DDBJ databases">
        <title>The Hungate 1000. A catalogue of reference genomes from the rumen microbiome.</title>
        <authorList>
            <person name="Kelly W."/>
        </authorList>
    </citation>
    <scope>NUCLEOTIDE SEQUENCE [LARGE SCALE GENOMIC DNA]</scope>
    <source>
        <strain evidence="2 3">NLAE-zl-C242</strain>
    </source>
</reference>
<proteinExistence type="predicted"/>
<evidence type="ECO:0000313" key="3">
    <source>
        <dbReference type="Proteomes" id="UP000245845"/>
    </source>
</evidence>
<organism evidence="2 3">
    <name type="scientific">Faecalicatena orotica</name>
    <dbReference type="NCBI Taxonomy" id="1544"/>
    <lineage>
        <taxon>Bacteria</taxon>
        <taxon>Bacillati</taxon>
        <taxon>Bacillota</taxon>
        <taxon>Clostridia</taxon>
        <taxon>Lachnospirales</taxon>
        <taxon>Lachnospiraceae</taxon>
        <taxon>Faecalicatena</taxon>
    </lineage>
</organism>
<sequence length="123" mass="13079">MKKSNFVALILGTIGGVFFALGMCMVLIEEWGMLNKGIIVGVVGLLILLLTLLVWRKMEGKEPIKLNAKTVGSVAVGVIGALLLGIGMCLTMVFNKMILGIVIGLIGIVALLMLIPLMKGIRD</sequence>
<feature type="transmembrane region" description="Helical" evidence="1">
    <location>
        <begin position="7"/>
        <end position="28"/>
    </location>
</feature>
<evidence type="ECO:0000256" key="1">
    <source>
        <dbReference type="SAM" id="Phobius"/>
    </source>
</evidence>
<accession>A0A2Y9BPC5</accession>
<dbReference type="EMBL" id="QGDL01000018">
    <property type="protein sequence ID" value="PWJ22588.1"/>
    <property type="molecule type" value="Genomic_DNA"/>
</dbReference>
<name>A0A2Y9BPC5_9FIRM</name>
<dbReference type="OrthoDB" id="3240444at2"/>
<evidence type="ECO:0008006" key="4">
    <source>
        <dbReference type="Google" id="ProtNLM"/>
    </source>
</evidence>
<feature type="transmembrane region" description="Helical" evidence="1">
    <location>
        <begin position="34"/>
        <end position="54"/>
    </location>
</feature>
<comment type="caution">
    <text evidence="2">The sequence shown here is derived from an EMBL/GenBank/DDBJ whole genome shotgun (WGS) entry which is preliminary data.</text>
</comment>
<dbReference type="AlphaFoldDB" id="A0A2Y9BPC5"/>
<gene>
    <name evidence="2" type="ORF">A8806_11843</name>
</gene>
<keyword evidence="1" id="KW-0812">Transmembrane</keyword>
<feature type="transmembrane region" description="Helical" evidence="1">
    <location>
        <begin position="66"/>
        <end position="86"/>
    </location>
</feature>
<dbReference type="Proteomes" id="UP000245845">
    <property type="component" value="Unassembled WGS sequence"/>
</dbReference>
<protein>
    <recommendedName>
        <fullName evidence="4">Major facilitator superfamily (MFS) profile domain-containing protein</fullName>
    </recommendedName>
</protein>
<evidence type="ECO:0000313" key="2">
    <source>
        <dbReference type="EMBL" id="PWJ22588.1"/>
    </source>
</evidence>
<feature type="transmembrane region" description="Helical" evidence="1">
    <location>
        <begin position="98"/>
        <end position="118"/>
    </location>
</feature>
<keyword evidence="3" id="KW-1185">Reference proteome</keyword>
<keyword evidence="1" id="KW-0472">Membrane</keyword>
<dbReference type="RefSeq" id="WP_109733497.1">
    <property type="nucleotide sequence ID" value="NZ_BAAACK010000010.1"/>
</dbReference>